<keyword evidence="1" id="KW-0472">Membrane</keyword>
<organism evidence="3 4">
    <name type="scientific">Massilia solisilvae</name>
    <dbReference type="NCBI Taxonomy" id="1811225"/>
    <lineage>
        <taxon>Bacteria</taxon>
        <taxon>Pseudomonadati</taxon>
        <taxon>Pseudomonadota</taxon>
        <taxon>Betaproteobacteria</taxon>
        <taxon>Burkholderiales</taxon>
        <taxon>Oxalobacteraceae</taxon>
        <taxon>Telluria group</taxon>
        <taxon>Massilia</taxon>
    </lineage>
</organism>
<name>A0ABT2BN54_9BURK</name>
<dbReference type="Proteomes" id="UP001205861">
    <property type="component" value="Unassembled WGS sequence"/>
</dbReference>
<accession>A0ABT2BN54</accession>
<proteinExistence type="predicted"/>
<evidence type="ECO:0000259" key="2">
    <source>
        <dbReference type="Pfam" id="PF07811"/>
    </source>
</evidence>
<dbReference type="EMBL" id="JANUGV010000004">
    <property type="protein sequence ID" value="MCS0609495.1"/>
    <property type="molecule type" value="Genomic_DNA"/>
</dbReference>
<evidence type="ECO:0000313" key="3">
    <source>
        <dbReference type="EMBL" id="MCS0609495.1"/>
    </source>
</evidence>
<evidence type="ECO:0000313" key="4">
    <source>
        <dbReference type="Proteomes" id="UP001205861"/>
    </source>
</evidence>
<dbReference type="RefSeq" id="WP_258857149.1">
    <property type="nucleotide sequence ID" value="NZ_JANUGV010000004.1"/>
</dbReference>
<dbReference type="Pfam" id="PF07811">
    <property type="entry name" value="TadE"/>
    <property type="match status" value="1"/>
</dbReference>
<keyword evidence="4" id="KW-1185">Reference proteome</keyword>
<feature type="domain" description="TadE-like" evidence="2">
    <location>
        <begin position="6"/>
        <end position="48"/>
    </location>
</feature>
<feature type="transmembrane region" description="Helical" evidence="1">
    <location>
        <begin position="12"/>
        <end position="34"/>
    </location>
</feature>
<sequence length="144" mass="15842">MTRQHGATLVEFSLVLVLFLTFTLGLMDFARLLFTWNAATEATRHGARYAAACVDPNGSDGELLNKMREMLPAISAYSIAWNPAGCTASTCQGVTVTITDFDFQWLAPIPDAVRPTILIPGTNFSTYLPRESLRQDPYSATFCQ</sequence>
<reference evidence="3 4" key="1">
    <citation type="submission" date="2022-08" db="EMBL/GenBank/DDBJ databases">
        <title>Reclassification of Massilia species as members of the genera Telluria, Duganella, Pseudoduganella, Mokoshia gen. nov. and Zemynaea gen. nov. using orthogonal and non-orthogonal genome-based approaches.</title>
        <authorList>
            <person name="Bowman J.P."/>
        </authorList>
    </citation>
    <scope>NUCLEOTIDE SEQUENCE [LARGE SCALE GENOMIC DNA]</scope>
    <source>
        <strain evidence="3 4">JCM 31607</strain>
    </source>
</reference>
<keyword evidence="1" id="KW-0812">Transmembrane</keyword>
<dbReference type="InterPro" id="IPR012495">
    <property type="entry name" value="TadE-like_dom"/>
</dbReference>
<evidence type="ECO:0000256" key="1">
    <source>
        <dbReference type="SAM" id="Phobius"/>
    </source>
</evidence>
<comment type="caution">
    <text evidence="3">The sequence shown here is derived from an EMBL/GenBank/DDBJ whole genome shotgun (WGS) entry which is preliminary data.</text>
</comment>
<protein>
    <submittedName>
        <fullName evidence="3">Pilus assembly protein</fullName>
    </submittedName>
</protein>
<gene>
    <name evidence="3" type="ORF">NX773_15095</name>
</gene>
<keyword evidence="1" id="KW-1133">Transmembrane helix</keyword>